<gene>
    <name evidence="2" type="ORF">F5050DRAFT_1813233</name>
</gene>
<protein>
    <submittedName>
        <fullName evidence="2">Uncharacterized protein</fullName>
    </submittedName>
</protein>
<dbReference type="EMBL" id="MU791318">
    <property type="protein sequence ID" value="KAJ3990929.1"/>
    <property type="molecule type" value="Genomic_DNA"/>
</dbReference>
<name>A0ABQ8PZ76_9AGAR</name>
<keyword evidence="3" id="KW-1185">Reference proteome</keyword>
<comment type="caution">
    <text evidence="2">The sequence shown here is derived from an EMBL/GenBank/DDBJ whole genome shotgun (WGS) entry which is preliminary data.</text>
</comment>
<organism evidence="2 3">
    <name type="scientific">Lentinula boryana</name>
    <dbReference type="NCBI Taxonomy" id="40481"/>
    <lineage>
        <taxon>Eukaryota</taxon>
        <taxon>Fungi</taxon>
        <taxon>Dikarya</taxon>
        <taxon>Basidiomycota</taxon>
        <taxon>Agaricomycotina</taxon>
        <taxon>Agaricomycetes</taxon>
        <taxon>Agaricomycetidae</taxon>
        <taxon>Agaricales</taxon>
        <taxon>Marasmiineae</taxon>
        <taxon>Omphalotaceae</taxon>
        <taxon>Lentinula</taxon>
    </lineage>
</organism>
<dbReference type="Proteomes" id="UP001163828">
    <property type="component" value="Unassembled WGS sequence"/>
</dbReference>
<reference evidence="2" key="1">
    <citation type="submission" date="2022-08" db="EMBL/GenBank/DDBJ databases">
        <authorList>
            <consortium name="DOE Joint Genome Institute"/>
            <person name="Min B."/>
            <person name="Riley R."/>
            <person name="Sierra-Patev S."/>
            <person name="Naranjo-Ortiz M."/>
            <person name="Looney B."/>
            <person name="Konkel Z."/>
            <person name="Slot J.C."/>
            <person name="Sakamoto Y."/>
            <person name="Steenwyk J.L."/>
            <person name="Rokas A."/>
            <person name="Carro J."/>
            <person name="Camarero S."/>
            <person name="Ferreira P."/>
            <person name="Molpeceres G."/>
            <person name="Ruiz-Duenas F.J."/>
            <person name="Serrano A."/>
            <person name="Henrissat B."/>
            <person name="Drula E."/>
            <person name="Hughes K.W."/>
            <person name="Mata J.L."/>
            <person name="Ishikawa N.K."/>
            <person name="Vargas-Isla R."/>
            <person name="Ushijima S."/>
            <person name="Smith C.A."/>
            <person name="Ahrendt S."/>
            <person name="Andreopoulos W."/>
            <person name="He G."/>
            <person name="Labutti K."/>
            <person name="Lipzen A."/>
            <person name="Ng V."/>
            <person name="Sandor L."/>
            <person name="Barry K."/>
            <person name="Martinez A.T."/>
            <person name="Xiao Y."/>
            <person name="Gibbons J.G."/>
            <person name="Terashima K."/>
            <person name="Hibbett D.S."/>
            <person name="Grigoriev I.V."/>
        </authorList>
    </citation>
    <scope>NUCLEOTIDE SEQUENCE</scope>
    <source>
        <strain evidence="2">TFB10827</strain>
    </source>
</reference>
<feature type="compositionally biased region" description="Polar residues" evidence="1">
    <location>
        <begin position="205"/>
        <end position="220"/>
    </location>
</feature>
<feature type="compositionally biased region" description="Basic and acidic residues" evidence="1">
    <location>
        <begin position="74"/>
        <end position="85"/>
    </location>
</feature>
<evidence type="ECO:0000313" key="2">
    <source>
        <dbReference type="EMBL" id="KAJ3990929.1"/>
    </source>
</evidence>
<feature type="region of interest" description="Disordered" evidence="1">
    <location>
        <begin position="1"/>
        <end position="85"/>
    </location>
</feature>
<feature type="region of interest" description="Disordered" evidence="1">
    <location>
        <begin position="204"/>
        <end position="238"/>
    </location>
</feature>
<feature type="compositionally biased region" description="Basic and acidic residues" evidence="1">
    <location>
        <begin position="1"/>
        <end position="10"/>
    </location>
</feature>
<accession>A0ABQ8PZ76</accession>
<evidence type="ECO:0000256" key="1">
    <source>
        <dbReference type="SAM" id="MobiDB-lite"/>
    </source>
</evidence>
<sequence>MHRHYPERSRHSSAISPYDSSRSRRYQHYRGPSPTSVLERHEAARAPVLSDDKVQHHEVQELQLSRAKRKRAKVHSEDKDDGRLHRDTRIDDNEVYVMMEVTKRERIEILRRQRERGVSSFDKKIDKSQMAYQIMTMEEKGTVFYQDLLFKQEQYGETHTQHSGPSVLKRAANFTIMGGQLSAVGGDQTIIGTPERYSSLVLPRPSNNLYRTPRNHSPSLGRTRYRRESSRSSKPVAEISGPSVFTQATSFDIYGGEFSAGTNVKKSIRTTSALFVRMQKEKIKASSTSSSLALIQGSSLHEDRETYPVRPRSPSARASISGPSVFAHSSGFTLYGSIAHLGSFSAVGGDDDSSMIQHQSAKPNAASRVTVELGRTDTLAIVAAGEQAIQIQGDLVGHMRSHRLSSSLPRGSGYFSSSIYGLGNDNVQNWTLSRDQIEMLQLLEQYGSAYQINIPLKLSTVILVFNCAQLQYFLEARGAAAAAVNIDGPSSFANASKFQISQGNFTLWWVEIIP</sequence>
<feature type="compositionally biased region" description="Basic and acidic residues" evidence="1">
    <location>
        <begin position="38"/>
        <end position="60"/>
    </location>
</feature>
<proteinExistence type="predicted"/>
<evidence type="ECO:0000313" key="3">
    <source>
        <dbReference type="Proteomes" id="UP001163828"/>
    </source>
</evidence>